<dbReference type="SUPFAM" id="SSF52172">
    <property type="entry name" value="CheY-like"/>
    <property type="match status" value="1"/>
</dbReference>
<dbReference type="PROSITE" id="PS50110">
    <property type="entry name" value="RESPONSE_REGULATORY"/>
    <property type="match status" value="1"/>
</dbReference>
<dbReference type="SMART" id="SM00421">
    <property type="entry name" value="HTH_LUXR"/>
    <property type="match status" value="1"/>
</dbReference>
<dbReference type="InterPro" id="IPR000792">
    <property type="entry name" value="Tscrpt_reg_LuxR_C"/>
</dbReference>
<evidence type="ECO:0000256" key="2">
    <source>
        <dbReference type="ARBA" id="ARBA00023125"/>
    </source>
</evidence>
<dbReference type="PANTHER" id="PTHR43214">
    <property type="entry name" value="TWO-COMPONENT RESPONSE REGULATOR"/>
    <property type="match status" value="1"/>
</dbReference>
<dbReference type="CDD" id="cd17535">
    <property type="entry name" value="REC_NarL-like"/>
    <property type="match status" value="1"/>
</dbReference>
<dbReference type="InterPro" id="IPR039420">
    <property type="entry name" value="WalR-like"/>
</dbReference>
<protein>
    <submittedName>
        <fullName evidence="6">Response regulator</fullName>
    </submittedName>
</protein>
<feature type="domain" description="Response regulatory" evidence="5">
    <location>
        <begin position="6"/>
        <end position="121"/>
    </location>
</feature>
<feature type="modified residue" description="4-aspartylphosphate" evidence="3">
    <location>
        <position position="56"/>
    </location>
</feature>
<keyword evidence="1 3" id="KW-0597">Phosphoprotein</keyword>
<feature type="domain" description="HTH luxR-type" evidence="4">
    <location>
        <begin position="147"/>
        <end position="212"/>
    </location>
</feature>
<dbReference type="Pfam" id="PF00196">
    <property type="entry name" value="GerE"/>
    <property type="match status" value="1"/>
</dbReference>
<evidence type="ECO:0000259" key="5">
    <source>
        <dbReference type="PROSITE" id="PS50110"/>
    </source>
</evidence>
<evidence type="ECO:0000313" key="6">
    <source>
        <dbReference type="EMBL" id="MFI7586352.1"/>
    </source>
</evidence>
<dbReference type="PRINTS" id="PR00038">
    <property type="entry name" value="HTHLUXR"/>
</dbReference>
<keyword evidence="2" id="KW-0238">DNA-binding</keyword>
<evidence type="ECO:0000259" key="4">
    <source>
        <dbReference type="PROSITE" id="PS50043"/>
    </source>
</evidence>
<evidence type="ECO:0000256" key="1">
    <source>
        <dbReference type="ARBA" id="ARBA00022553"/>
    </source>
</evidence>
<gene>
    <name evidence="6" type="ORF">ACIB24_04695</name>
</gene>
<proteinExistence type="predicted"/>
<organism evidence="6 7">
    <name type="scientific">Spongisporangium articulatum</name>
    <dbReference type="NCBI Taxonomy" id="3362603"/>
    <lineage>
        <taxon>Bacteria</taxon>
        <taxon>Bacillati</taxon>
        <taxon>Actinomycetota</taxon>
        <taxon>Actinomycetes</taxon>
        <taxon>Kineosporiales</taxon>
        <taxon>Kineosporiaceae</taxon>
        <taxon>Spongisporangium</taxon>
    </lineage>
</organism>
<dbReference type="SUPFAM" id="SSF46894">
    <property type="entry name" value="C-terminal effector domain of the bipartite response regulators"/>
    <property type="match status" value="1"/>
</dbReference>
<evidence type="ECO:0000313" key="7">
    <source>
        <dbReference type="Proteomes" id="UP001612915"/>
    </source>
</evidence>
<dbReference type="InterPro" id="IPR058245">
    <property type="entry name" value="NreC/VraR/RcsB-like_REC"/>
</dbReference>
<sequence length="214" mass="22192">MSEVIRVLLVDDHPIVLSGLSALVGSDRGLHLVVAARTVSEALAGPVEAPDVALVDLDLPDGDGISLGVQLKQRWPDVRVVLLTMHSDQQAVMRSLGSGLDGYLLKDADPEDILAAIHTVAGGTMVLGQGVAATVVAAAASGQPATGADALAPLDARDREILALLVRGFTTSQVAARLFLAPKTIRNRVSDIVGKLGVTSREEAIRLGRDCGLS</sequence>
<dbReference type="SMART" id="SM00448">
    <property type="entry name" value="REC"/>
    <property type="match status" value="1"/>
</dbReference>
<dbReference type="PROSITE" id="PS50043">
    <property type="entry name" value="HTH_LUXR_2"/>
    <property type="match status" value="1"/>
</dbReference>
<dbReference type="RefSeq" id="WP_398275852.1">
    <property type="nucleotide sequence ID" value="NZ_JBITLV010000001.1"/>
</dbReference>
<dbReference type="CDD" id="cd06170">
    <property type="entry name" value="LuxR_C_like"/>
    <property type="match status" value="1"/>
</dbReference>
<accession>A0ABW8AL32</accession>
<dbReference type="InterPro" id="IPR011006">
    <property type="entry name" value="CheY-like_superfamily"/>
</dbReference>
<name>A0ABW8AL32_9ACTN</name>
<dbReference type="InterPro" id="IPR016032">
    <property type="entry name" value="Sig_transdc_resp-reg_C-effctor"/>
</dbReference>
<dbReference type="Gene3D" id="3.40.50.2300">
    <property type="match status" value="1"/>
</dbReference>
<comment type="caution">
    <text evidence="6">The sequence shown here is derived from an EMBL/GenBank/DDBJ whole genome shotgun (WGS) entry which is preliminary data.</text>
</comment>
<dbReference type="Proteomes" id="UP001612915">
    <property type="component" value="Unassembled WGS sequence"/>
</dbReference>
<evidence type="ECO:0000256" key="3">
    <source>
        <dbReference type="PROSITE-ProRule" id="PRU00169"/>
    </source>
</evidence>
<dbReference type="InterPro" id="IPR001789">
    <property type="entry name" value="Sig_transdc_resp-reg_receiver"/>
</dbReference>
<dbReference type="Pfam" id="PF00072">
    <property type="entry name" value="Response_reg"/>
    <property type="match status" value="1"/>
</dbReference>
<reference evidence="6 7" key="1">
    <citation type="submission" date="2024-10" db="EMBL/GenBank/DDBJ databases">
        <title>The Natural Products Discovery Center: Release of the First 8490 Sequenced Strains for Exploring Actinobacteria Biosynthetic Diversity.</title>
        <authorList>
            <person name="Kalkreuter E."/>
            <person name="Kautsar S.A."/>
            <person name="Yang D."/>
            <person name="Bader C.D."/>
            <person name="Teijaro C.N."/>
            <person name="Fluegel L."/>
            <person name="Davis C.M."/>
            <person name="Simpson J.R."/>
            <person name="Lauterbach L."/>
            <person name="Steele A.D."/>
            <person name="Gui C."/>
            <person name="Meng S."/>
            <person name="Li G."/>
            <person name="Viehrig K."/>
            <person name="Ye F."/>
            <person name="Su P."/>
            <person name="Kiefer A.F."/>
            <person name="Nichols A."/>
            <person name="Cepeda A.J."/>
            <person name="Yan W."/>
            <person name="Fan B."/>
            <person name="Jiang Y."/>
            <person name="Adhikari A."/>
            <person name="Zheng C.-J."/>
            <person name="Schuster L."/>
            <person name="Cowan T.M."/>
            <person name="Smanski M.J."/>
            <person name="Chevrette M.G."/>
            <person name="De Carvalho L.P.S."/>
            <person name="Shen B."/>
        </authorList>
    </citation>
    <scope>NUCLEOTIDE SEQUENCE [LARGE SCALE GENOMIC DNA]</scope>
    <source>
        <strain evidence="6 7">NPDC049639</strain>
    </source>
</reference>
<dbReference type="EMBL" id="JBITLV010000001">
    <property type="protein sequence ID" value="MFI7586352.1"/>
    <property type="molecule type" value="Genomic_DNA"/>
</dbReference>
<keyword evidence="7" id="KW-1185">Reference proteome</keyword>